<evidence type="ECO:0008006" key="6">
    <source>
        <dbReference type="Google" id="ProtNLM"/>
    </source>
</evidence>
<dbReference type="GO" id="GO:0070402">
    <property type="term" value="F:NADPH binding"/>
    <property type="evidence" value="ECO:0007669"/>
    <property type="project" value="TreeGrafter"/>
</dbReference>
<dbReference type="EMBL" id="JADFTS010000004">
    <property type="protein sequence ID" value="KAF9610643.1"/>
    <property type="molecule type" value="Genomic_DNA"/>
</dbReference>
<dbReference type="PANTHER" id="PTHR48106">
    <property type="entry name" value="QUINONE OXIDOREDUCTASE PIG3-RELATED"/>
    <property type="match status" value="1"/>
</dbReference>
<dbReference type="PANTHER" id="PTHR48106:SF8">
    <property type="entry name" value="OS02G0805600 PROTEIN"/>
    <property type="match status" value="1"/>
</dbReference>
<keyword evidence="2" id="KW-0560">Oxidoreductase</keyword>
<feature type="transmembrane region" description="Helical" evidence="3">
    <location>
        <begin position="12"/>
        <end position="29"/>
    </location>
</feature>
<proteinExistence type="predicted"/>
<keyword evidence="3" id="KW-0472">Membrane</keyword>
<comment type="caution">
    <text evidence="4">The sequence shown here is derived from an EMBL/GenBank/DDBJ whole genome shotgun (WGS) entry which is preliminary data.</text>
</comment>
<keyword evidence="3" id="KW-0812">Transmembrane</keyword>
<sequence>MPNTENKNFVYFLDMCCWFASSVYLGAGLRTRSPEKKAVIVSEVEKNVWPAVAEGKVKPIVYKSFPLSEVAKGHQLMESSKHIGKILLFP</sequence>
<reference evidence="4 5" key="1">
    <citation type="submission" date="2020-10" db="EMBL/GenBank/DDBJ databases">
        <title>The Coptis chinensis genome and diversification of protoberbering-type alkaloids.</title>
        <authorList>
            <person name="Wang B."/>
            <person name="Shu S."/>
            <person name="Song C."/>
            <person name="Liu Y."/>
        </authorList>
    </citation>
    <scope>NUCLEOTIDE SEQUENCE [LARGE SCALE GENOMIC DNA]</scope>
    <source>
        <strain evidence="4">HL-2020</strain>
        <tissue evidence="4">Leaf</tissue>
    </source>
</reference>
<evidence type="ECO:0000313" key="4">
    <source>
        <dbReference type="EMBL" id="KAF9610643.1"/>
    </source>
</evidence>
<keyword evidence="1" id="KW-0521">NADP</keyword>
<dbReference type="Proteomes" id="UP000631114">
    <property type="component" value="Unassembled WGS sequence"/>
</dbReference>
<evidence type="ECO:0000313" key="5">
    <source>
        <dbReference type="Proteomes" id="UP000631114"/>
    </source>
</evidence>
<dbReference type="GO" id="GO:0016651">
    <property type="term" value="F:oxidoreductase activity, acting on NAD(P)H"/>
    <property type="evidence" value="ECO:0007669"/>
    <property type="project" value="TreeGrafter"/>
</dbReference>
<dbReference type="AlphaFoldDB" id="A0A835LWA1"/>
<dbReference type="Pfam" id="PF13602">
    <property type="entry name" value="ADH_zinc_N_2"/>
    <property type="match status" value="1"/>
</dbReference>
<gene>
    <name evidence="4" type="ORF">IFM89_023899</name>
</gene>
<dbReference type="Gene3D" id="3.40.50.720">
    <property type="entry name" value="NAD(P)-binding Rossmann-like Domain"/>
    <property type="match status" value="1"/>
</dbReference>
<protein>
    <recommendedName>
        <fullName evidence="6">Quinone oxidoreductase</fullName>
    </recommendedName>
</protein>
<keyword evidence="5" id="KW-1185">Reference proteome</keyword>
<accession>A0A835LWA1</accession>
<evidence type="ECO:0000256" key="1">
    <source>
        <dbReference type="ARBA" id="ARBA00022857"/>
    </source>
</evidence>
<organism evidence="4 5">
    <name type="scientific">Coptis chinensis</name>
    <dbReference type="NCBI Taxonomy" id="261450"/>
    <lineage>
        <taxon>Eukaryota</taxon>
        <taxon>Viridiplantae</taxon>
        <taxon>Streptophyta</taxon>
        <taxon>Embryophyta</taxon>
        <taxon>Tracheophyta</taxon>
        <taxon>Spermatophyta</taxon>
        <taxon>Magnoliopsida</taxon>
        <taxon>Ranunculales</taxon>
        <taxon>Ranunculaceae</taxon>
        <taxon>Coptidoideae</taxon>
        <taxon>Coptis</taxon>
    </lineage>
</organism>
<keyword evidence="3" id="KW-1133">Transmembrane helix</keyword>
<dbReference type="OrthoDB" id="3509362at2759"/>
<name>A0A835LWA1_9MAGN</name>
<dbReference type="Gene3D" id="3.90.180.10">
    <property type="entry name" value="Medium-chain alcohol dehydrogenases, catalytic domain"/>
    <property type="match status" value="1"/>
</dbReference>
<evidence type="ECO:0000256" key="3">
    <source>
        <dbReference type="SAM" id="Phobius"/>
    </source>
</evidence>
<evidence type="ECO:0000256" key="2">
    <source>
        <dbReference type="ARBA" id="ARBA00023002"/>
    </source>
</evidence>